<accession>X1NI58</accession>
<organism evidence="2">
    <name type="scientific">marine sediment metagenome</name>
    <dbReference type="NCBI Taxonomy" id="412755"/>
    <lineage>
        <taxon>unclassified sequences</taxon>
        <taxon>metagenomes</taxon>
        <taxon>ecological metagenomes</taxon>
    </lineage>
</organism>
<sequence>MARKVVVLGVAVTKFTRETTKGTDEMAQEAALMALEDAGMSYSAIQVGFCGNVYQAGAAPFAFYSLGKTGIPITRLDIACTSSSKGIHLGAYLIEADAHDTCLVIGVEKMPRGLVPMPIEGVSSKSLVDGMMGLITMPGSYAHKATRHMHLYGTKPEHFAQVSVKAHRNGCLNPNATYQKEMTLEEVMNSRMISYPVTMYQCCANSNGASAVVLCSE</sequence>
<gene>
    <name evidence="2" type="ORF">S06H3_43019</name>
</gene>
<evidence type="ECO:0000313" key="2">
    <source>
        <dbReference type="EMBL" id="GAI43303.1"/>
    </source>
</evidence>
<dbReference type="PANTHER" id="PTHR42870:SF1">
    <property type="entry name" value="NON-SPECIFIC LIPID-TRANSFER PROTEIN-LIKE 2"/>
    <property type="match status" value="1"/>
</dbReference>
<dbReference type="CDD" id="cd00829">
    <property type="entry name" value="SCP-x_thiolase"/>
    <property type="match status" value="1"/>
</dbReference>
<reference evidence="2" key="1">
    <citation type="journal article" date="2014" name="Front. Microbiol.">
        <title>High frequency of phylogenetically diverse reductive dehalogenase-homologous genes in deep subseafloor sedimentary metagenomes.</title>
        <authorList>
            <person name="Kawai M."/>
            <person name="Futagami T."/>
            <person name="Toyoda A."/>
            <person name="Takaki Y."/>
            <person name="Nishi S."/>
            <person name="Hori S."/>
            <person name="Arai W."/>
            <person name="Tsubouchi T."/>
            <person name="Morono Y."/>
            <person name="Uchiyama I."/>
            <person name="Ito T."/>
            <person name="Fujiyama A."/>
            <person name="Inagaki F."/>
            <person name="Takami H."/>
        </authorList>
    </citation>
    <scope>NUCLEOTIDE SEQUENCE</scope>
    <source>
        <strain evidence="2">Expedition CK06-06</strain>
    </source>
</reference>
<dbReference type="PANTHER" id="PTHR42870">
    <property type="entry name" value="ACETYL-COA C-ACETYLTRANSFERASE"/>
    <property type="match status" value="1"/>
</dbReference>
<dbReference type="GO" id="GO:0016747">
    <property type="term" value="F:acyltransferase activity, transferring groups other than amino-acyl groups"/>
    <property type="evidence" value="ECO:0007669"/>
    <property type="project" value="InterPro"/>
</dbReference>
<name>X1NI58_9ZZZZ</name>
<proteinExistence type="predicted"/>
<comment type="caution">
    <text evidence="2">The sequence shown here is derived from an EMBL/GenBank/DDBJ whole genome shotgun (WGS) entry which is preliminary data.</text>
</comment>
<dbReference type="EMBL" id="BARV01026647">
    <property type="protein sequence ID" value="GAI43303.1"/>
    <property type="molecule type" value="Genomic_DNA"/>
</dbReference>
<dbReference type="Gene3D" id="3.40.47.10">
    <property type="match status" value="1"/>
</dbReference>
<evidence type="ECO:0000259" key="1">
    <source>
        <dbReference type="Pfam" id="PF00108"/>
    </source>
</evidence>
<dbReference type="Pfam" id="PF00108">
    <property type="entry name" value="Thiolase_N"/>
    <property type="match status" value="1"/>
</dbReference>
<feature type="domain" description="Thiolase N-terminal" evidence="1">
    <location>
        <begin position="5"/>
        <end position="182"/>
    </location>
</feature>
<dbReference type="SUPFAM" id="SSF53901">
    <property type="entry name" value="Thiolase-like"/>
    <property type="match status" value="1"/>
</dbReference>
<feature type="non-terminal residue" evidence="2">
    <location>
        <position position="217"/>
    </location>
</feature>
<dbReference type="InterPro" id="IPR020616">
    <property type="entry name" value="Thiolase_N"/>
</dbReference>
<dbReference type="AlphaFoldDB" id="X1NI58"/>
<dbReference type="InterPro" id="IPR016039">
    <property type="entry name" value="Thiolase-like"/>
</dbReference>
<protein>
    <recommendedName>
        <fullName evidence="1">Thiolase N-terminal domain-containing protein</fullName>
    </recommendedName>
</protein>